<dbReference type="Gene3D" id="1.10.10.10">
    <property type="entry name" value="Winged helix-like DNA-binding domain superfamily/Winged helix DNA-binding domain"/>
    <property type="match status" value="1"/>
</dbReference>
<sequence>MPPAAAAASDQTSFNDIYQTYYTVIYRIALRMTKDPHLAEDIAQETFLKAFLKMDTIFEKEKLKNWLSSIARRTAIDLFLRKKRNEITIEEQLVADGKEQIEDTIDYSLLKEKTKLLVSRLKPDYREIMTLKLFLEMKDQEIAEYLSLNLSTVKTKIHRARKELKAAL</sequence>
<dbReference type="InterPro" id="IPR036388">
    <property type="entry name" value="WH-like_DNA-bd_sf"/>
</dbReference>
<feature type="domain" description="RNA polymerase sigma-70 region 2" evidence="6">
    <location>
        <begin position="17"/>
        <end position="84"/>
    </location>
</feature>
<dbReference type="EMBL" id="WKKF01000001">
    <property type="protein sequence ID" value="MRX53044.1"/>
    <property type="molecule type" value="Genomic_DNA"/>
</dbReference>
<keyword evidence="2" id="KW-0805">Transcription regulation</keyword>
<accession>A0A6I2M6T2</accession>
<dbReference type="CDD" id="cd06171">
    <property type="entry name" value="Sigma70_r4"/>
    <property type="match status" value="1"/>
</dbReference>
<keyword evidence="3" id="KW-0731">Sigma factor</keyword>
<comment type="caution">
    <text evidence="8">The sequence shown here is derived from an EMBL/GenBank/DDBJ whole genome shotgun (WGS) entry which is preliminary data.</text>
</comment>
<dbReference type="SUPFAM" id="SSF88659">
    <property type="entry name" value="Sigma3 and sigma4 domains of RNA polymerase sigma factors"/>
    <property type="match status" value="1"/>
</dbReference>
<dbReference type="AlphaFoldDB" id="A0A6I2M6T2"/>
<dbReference type="SUPFAM" id="SSF88946">
    <property type="entry name" value="Sigma2 domain of RNA polymerase sigma factors"/>
    <property type="match status" value="1"/>
</dbReference>
<evidence type="ECO:0000313" key="8">
    <source>
        <dbReference type="EMBL" id="MRX53044.1"/>
    </source>
</evidence>
<proteinExistence type="inferred from homology"/>
<dbReference type="PANTHER" id="PTHR43133">
    <property type="entry name" value="RNA POLYMERASE ECF-TYPE SIGMA FACTO"/>
    <property type="match status" value="1"/>
</dbReference>
<dbReference type="InterPro" id="IPR014284">
    <property type="entry name" value="RNA_pol_sigma-70_dom"/>
</dbReference>
<dbReference type="InterPro" id="IPR013324">
    <property type="entry name" value="RNA_pol_sigma_r3/r4-like"/>
</dbReference>
<dbReference type="GO" id="GO:0006352">
    <property type="term" value="P:DNA-templated transcription initiation"/>
    <property type="evidence" value="ECO:0007669"/>
    <property type="project" value="InterPro"/>
</dbReference>
<dbReference type="GO" id="GO:0003677">
    <property type="term" value="F:DNA binding"/>
    <property type="evidence" value="ECO:0007669"/>
    <property type="project" value="UniProtKB-KW"/>
</dbReference>
<dbReference type="NCBIfam" id="TIGR02937">
    <property type="entry name" value="sigma70-ECF"/>
    <property type="match status" value="1"/>
</dbReference>
<dbReference type="PANTHER" id="PTHR43133:SF52">
    <property type="entry name" value="ECF RNA POLYMERASE SIGMA FACTOR SIGL"/>
    <property type="match status" value="1"/>
</dbReference>
<protein>
    <submittedName>
        <fullName evidence="8">Sigma-70 family RNA polymerase sigma factor</fullName>
    </submittedName>
</protein>
<dbReference type="Pfam" id="PF04542">
    <property type="entry name" value="Sigma70_r2"/>
    <property type="match status" value="1"/>
</dbReference>
<keyword evidence="5" id="KW-0804">Transcription</keyword>
<dbReference type="Proteomes" id="UP000441585">
    <property type="component" value="Unassembled WGS sequence"/>
</dbReference>
<evidence type="ECO:0000259" key="6">
    <source>
        <dbReference type="Pfam" id="PF04542"/>
    </source>
</evidence>
<comment type="similarity">
    <text evidence="1">Belongs to the sigma-70 factor family. ECF subfamily.</text>
</comment>
<dbReference type="RefSeq" id="WP_070876847.1">
    <property type="nucleotide sequence ID" value="NZ_CAJFZX010000007.1"/>
</dbReference>
<name>A0A6I2M6T2_9BACI</name>
<dbReference type="InterPro" id="IPR013249">
    <property type="entry name" value="RNA_pol_sigma70_r4_t2"/>
</dbReference>
<reference evidence="8 9" key="1">
    <citation type="submission" date="2019-11" db="EMBL/GenBank/DDBJ databases">
        <title>Bacillus idriensis genome.</title>
        <authorList>
            <person name="Konopka E.N."/>
            <person name="Newman J.D."/>
        </authorList>
    </citation>
    <scope>NUCLEOTIDE SEQUENCE [LARGE SCALE GENOMIC DNA]</scope>
    <source>
        <strain evidence="8 9">DSM 19097</strain>
    </source>
</reference>
<evidence type="ECO:0000259" key="7">
    <source>
        <dbReference type="Pfam" id="PF08281"/>
    </source>
</evidence>
<evidence type="ECO:0000256" key="5">
    <source>
        <dbReference type="ARBA" id="ARBA00023163"/>
    </source>
</evidence>
<gene>
    <name evidence="8" type="ORF">GJU41_03600</name>
</gene>
<evidence type="ECO:0000256" key="1">
    <source>
        <dbReference type="ARBA" id="ARBA00010641"/>
    </source>
</evidence>
<dbReference type="InterPro" id="IPR007627">
    <property type="entry name" value="RNA_pol_sigma70_r2"/>
</dbReference>
<keyword evidence="9" id="KW-1185">Reference proteome</keyword>
<organism evidence="8 9">
    <name type="scientific">Metabacillus idriensis</name>
    <dbReference type="NCBI Taxonomy" id="324768"/>
    <lineage>
        <taxon>Bacteria</taxon>
        <taxon>Bacillati</taxon>
        <taxon>Bacillota</taxon>
        <taxon>Bacilli</taxon>
        <taxon>Bacillales</taxon>
        <taxon>Bacillaceae</taxon>
        <taxon>Metabacillus</taxon>
    </lineage>
</organism>
<dbReference type="Gene3D" id="1.10.1740.10">
    <property type="match status" value="1"/>
</dbReference>
<dbReference type="Pfam" id="PF08281">
    <property type="entry name" value="Sigma70_r4_2"/>
    <property type="match status" value="1"/>
</dbReference>
<evidence type="ECO:0000313" key="9">
    <source>
        <dbReference type="Proteomes" id="UP000441585"/>
    </source>
</evidence>
<keyword evidence="4" id="KW-0238">DNA-binding</keyword>
<evidence type="ECO:0000256" key="3">
    <source>
        <dbReference type="ARBA" id="ARBA00023082"/>
    </source>
</evidence>
<dbReference type="GO" id="GO:0016987">
    <property type="term" value="F:sigma factor activity"/>
    <property type="evidence" value="ECO:0007669"/>
    <property type="project" value="UniProtKB-KW"/>
</dbReference>
<dbReference type="InterPro" id="IPR039425">
    <property type="entry name" value="RNA_pol_sigma-70-like"/>
</dbReference>
<feature type="domain" description="RNA polymerase sigma factor 70 region 4 type 2" evidence="7">
    <location>
        <begin position="116"/>
        <end position="164"/>
    </location>
</feature>
<dbReference type="InterPro" id="IPR013325">
    <property type="entry name" value="RNA_pol_sigma_r2"/>
</dbReference>
<evidence type="ECO:0000256" key="4">
    <source>
        <dbReference type="ARBA" id="ARBA00023125"/>
    </source>
</evidence>
<evidence type="ECO:0000256" key="2">
    <source>
        <dbReference type="ARBA" id="ARBA00023015"/>
    </source>
</evidence>